<dbReference type="STRING" id="6313.A0A158PCL3"/>
<reference evidence="9" key="1">
    <citation type="submission" date="2012-09" db="EMBL/GenBank/DDBJ databases">
        <authorList>
            <person name="Martin A.A."/>
        </authorList>
    </citation>
    <scope>NUCLEOTIDE SEQUENCE</scope>
</reference>
<evidence type="ECO:0000256" key="1">
    <source>
        <dbReference type="ARBA" id="ARBA00004123"/>
    </source>
</evidence>
<keyword evidence="3 6" id="KW-0238">DNA-binding</keyword>
<evidence type="ECO:0000256" key="3">
    <source>
        <dbReference type="ARBA" id="ARBA00023125"/>
    </source>
</evidence>
<evidence type="ECO:0000256" key="7">
    <source>
        <dbReference type="RuleBase" id="RU000682"/>
    </source>
</evidence>
<proteinExistence type="predicted"/>
<keyword evidence="5 6" id="KW-0539">Nucleus</keyword>
<keyword evidence="2" id="KW-0217">Developmental protein</keyword>
<organism evidence="9 10">
    <name type="scientific">Angiostrongylus cantonensis</name>
    <name type="common">Rat lungworm</name>
    <dbReference type="NCBI Taxonomy" id="6313"/>
    <lineage>
        <taxon>Eukaryota</taxon>
        <taxon>Metazoa</taxon>
        <taxon>Ecdysozoa</taxon>
        <taxon>Nematoda</taxon>
        <taxon>Chromadorea</taxon>
        <taxon>Rhabditida</taxon>
        <taxon>Rhabditina</taxon>
        <taxon>Rhabditomorpha</taxon>
        <taxon>Strongyloidea</taxon>
        <taxon>Metastrongylidae</taxon>
        <taxon>Angiostrongylus</taxon>
    </lineage>
</organism>
<dbReference type="Proteomes" id="UP000035642">
    <property type="component" value="Unassembled WGS sequence"/>
</dbReference>
<dbReference type="Gene3D" id="1.10.10.60">
    <property type="entry name" value="Homeodomain-like"/>
    <property type="match status" value="1"/>
</dbReference>
<evidence type="ECO:0000256" key="6">
    <source>
        <dbReference type="PROSITE-ProRule" id="PRU00108"/>
    </source>
</evidence>
<accession>A0A158PCL3</accession>
<dbReference type="InterPro" id="IPR017970">
    <property type="entry name" value="Homeobox_CS"/>
</dbReference>
<comment type="subcellular location">
    <subcellularLocation>
        <location evidence="1 6 7">Nucleus</location>
    </subcellularLocation>
</comment>
<dbReference type="GO" id="GO:0000981">
    <property type="term" value="F:DNA-binding transcription factor activity, RNA polymerase II-specific"/>
    <property type="evidence" value="ECO:0007669"/>
    <property type="project" value="InterPro"/>
</dbReference>
<dbReference type="AlphaFoldDB" id="A0A158PCL3"/>
<feature type="DNA-binding region" description="Homeobox" evidence="6">
    <location>
        <begin position="198"/>
        <end position="257"/>
    </location>
</feature>
<dbReference type="PROSITE" id="PS50071">
    <property type="entry name" value="HOMEOBOX_2"/>
    <property type="match status" value="1"/>
</dbReference>
<feature type="domain" description="Homeobox" evidence="8">
    <location>
        <begin position="196"/>
        <end position="256"/>
    </location>
</feature>
<name>A0A158PCL3_ANGCA</name>
<dbReference type="FunFam" id="1.10.10.60:FF:000679">
    <property type="entry name" value="Homeobox protein aristaless"/>
    <property type="match status" value="1"/>
</dbReference>
<keyword evidence="9" id="KW-1185">Reference proteome</keyword>
<dbReference type="SUPFAM" id="SSF46689">
    <property type="entry name" value="Homeodomain-like"/>
    <property type="match status" value="1"/>
</dbReference>
<evidence type="ECO:0000256" key="4">
    <source>
        <dbReference type="ARBA" id="ARBA00023155"/>
    </source>
</evidence>
<dbReference type="PANTHER" id="PTHR45793:SF5">
    <property type="entry name" value="HOMEOTIC PROTEIN OCELLILESS"/>
    <property type="match status" value="1"/>
</dbReference>
<evidence type="ECO:0000313" key="10">
    <source>
        <dbReference type="WBParaSite" id="ACAC_0001271101-mRNA-1"/>
    </source>
</evidence>
<dbReference type="GO" id="GO:0005634">
    <property type="term" value="C:nucleus"/>
    <property type="evidence" value="ECO:0007669"/>
    <property type="project" value="UniProtKB-SubCell"/>
</dbReference>
<evidence type="ECO:0000313" key="9">
    <source>
        <dbReference type="Proteomes" id="UP000035642"/>
    </source>
</evidence>
<dbReference type="CDD" id="cd00086">
    <property type="entry name" value="homeodomain"/>
    <property type="match status" value="1"/>
</dbReference>
<evidence type="ECO:0000259" key="8">
    <source>
        <dbReference type="PROSITE" id="PS50071"/>
    </source>
</evidence>
<dbReference type="Pfam" id="PF00046">
    <property type="entry name" value="Homeodomain"/>
    <property type="match status" value="1"/>
</dbReference>
<reference evidence="10" key="2">
    <citation type="submission" date="2016-04" db="UniProtKB">
        <authorList>
            <consortium name="WormBaseParasite"/>
        </authorList>
    </citation>
    <scope>IDENTIFICATION</scope>
</reference>
<dbReference type="WBParaSite" id="ACAC_0001271101-mRNA-1">
    <property type="protein sequence ID" value="ACAC_0001271101-mRNA-1"/>
    <property type="gene ID" value="ACAC_0001271101"/>
</dbReference>
<evidence type="ECO:0000256" key="5">
    <source>
        <dbReference type="ARBA" id="ARBA00023242"/>
    </source>
</evidence>
<dbReference type="PROSITE" id="PS00027">
    <property type="entry name" value="HOMEOBOX_1"/>
    <property type="match status" value="1"/>
</dbReference>
<protein>
    <submittedName>
        <fullName evidence="10">Homeobox domain-containing protein</fullName>
    </submittedName>
</protein>
<dbReference type="SMART" id="SM00389">
    <property type="entry name" value="HOX"/>
    <property type="match status" value="1"/>
</dbReference>
<sequence length="343" mass="39250">MDSAATLGPFKRGVFPTGTQYLTVYNNLNTGVVNLLPFSYSASAQYVWSVYSFNDWLRTNFSLPAGVWITALIVSKAENLKNGVLLDSKTTYQTDPPMYLTIRRCRSRCLLLTVVTVDELDRFANASIVNASFLTMSMVNERIFNHIRFFTIENLNDQVKQLAGTIPIPQLGCLEKTMQLSFSHIMPKQHSPPTIRRIRRSRTSFSDDQLDQLEKTFEQCNYPDITQREKLAKDTHLPEARIQVWFKNRRAKQRKRLRNQGGDDLPLIPNKASPKENTVITWTPGNVLANFFPTPIVATPYAQYPPFVQHTQPPVSFDYIFISATHCRILCRTHPPNHVRPSL</sequence>
<dbReference type="GO" id="GO:0000978">
    <property type="term" value="F:RNA polymerase II cis-regulatory region sequence-specific DNA binding"/>
    <property type="evidence" value="ECO:0007669"/>
    <property type="project" value="TreeGrafter"/>
</dbReference>
<dbReference type="GO" id="GO:0030182">
    <property type="term" value="P:neuron differentiation"/>
    <property type="evidence" value="ECO:0007669"/>
    <property type="project" value="UniProtKB-ARBA"/>
</dbReference>
<dbReference type="PANTHER" id="PTHR45793">
    <property type="entry name" value="HOMEOBOX PROTEIN"/>
    <property type="match status" value="1"/>
</dbReference>
<dbReference type="InterPro" id="IPR001356">
    <property type="entry name" value="HD"/>
</dbReference>
<dbReference type="InterPro" id="IPR009057">
    <property type="entry name" value="Homeodomain-like_sf"/>
</dbReference>
<evidence type="ECO:0000256" key="2">
    <source>
        <dbReference type="ARBA" id="ARBA00022473"/>
    </source>
</evidence>
<keyword evidence="4 6" id="KW-0371">Homeobox</keyword>